<protein>
    <submittedName>
        <fullName evidence="9">Dihydrolipoyl dehydrogenase</fullName>
    </submittedName>
</protein>
<dbReference type="InterPro" id="IPR004099">
    <property type="entry name" value="Pyr_nucl-diS_OxRdtase_dimer"/>
</dbReference>
<dbReference type="InterPro" id="IPR001100">
    <property type="entry name" value="Pyr_nuc-diS_OxRdtase"/>
</dbReference>
<evidence type="ECO:0000259" key="8">
    <source>
        <dbReference type="Pfam" id="PF07992"/>
    </source>
</evidence>
<accession>A0ABD5VFI3</accession>
<dbReference type="InterPro" id="IPR050151">
    <property type="entry name" value="Class-I_Pyr_Nuc-Dis_Oxidored"/>
</dbReference>
<dbReference type="EMBL" id="JBHSXN010000002">
    <property type="protein sequence ID" value="MFC6953618.1"/>
    <property type="molecule type" value="Genomic_DNA"/>
</dbReference>
<comment type="similarity">
    <text evidence="2">Belongs to the class-I pyridine nucleotide-disulfide oxidoreductase family.</text>
</comment>
<keyword evidence="5" id="KW-0560">Oxidoreductase</keyword>
<dbReference type="PRINTS" id="PR00368">
    <property type="entry name" value="FADPNR"/>
</dbReference>
<evidence type="ECO:0000313" key="10">
    <source>
        <dbReference type="Proteomes" id="UP001596395"/>
    </source>
</evidence>
<dbReference type="PIRSF" id="PIRSF000350">
    <property type="entry name" value="Mercury_reductase_MerA"/>
    <property type="match status" value="1"/>
</dbReference>
<gene>
    <name evidence="9" type="ORF">ACFQGB_12160</name>
</gene>
<dbReference type="Gene3D" id="3.50.50.60">
    <property type="entry name" value="FAD/NAD(P)-binding domain"/>
    <property type="match status" value="2"/>
</dbReference>
<name>A0ABD5VFI3_9EURY</name>
<dbReference type="Proteomes" id="UP001596395">
    <property type="component" value="Unassembled WGS sequence"/>
</dbReference>
<dbReference type="GO" id="GO:0016491">
    <property type="term" value="F:oxidoreductase activity"/>
    <property type="evidence" value="ECO:0007669"/>
    <property type="project" value="UniProtKB-KW"/>
</dbReference>
<evidence type="ECO:0000259" key="7">
    <source>
        <dbReference type="Pfam" id="PF02852"/>
    </source>
</evidence>
<evidence type="ECO:0000256" key="6">
    <source>
        <dbReference type="ARBA" id="ARBA00023027"/>
    </source>
</evidence>
<dbReference type="Pfam" id="PF07992">
    <property type="entry name" value="Pyr_redox_2"/>
    <property type="match status" value="1"/>
</dbReference>
<evidence type="ECO:0000313" key="9">
    <source>
        <dbReference type="EMBL" id="MFC6953618.1"/>
    </source>
</evidence>
<dbReference type="SUPFAM" id="SSF51905">
    <property type="entry name" value="FAD/NAD(P)-binding domain"/>
    <property type="match status" value="1"/>
</dbReference>
<dbReference type="FunFam" id="3.30.390.30:FF:000001">
    <property type="entry name" value="Dihydrolipoyl dehydrogenase"/>
    <property type="match status" value="1"/>
</dbReference>
<keyword evidence="4" id="KW-0274">FAD</keyword>
<dbReference type="PRINTS" id="PR00411">
    <property type="entry name" value="PNDRDTASEI"/>
</dbReference>
<reference evidence="9 10" key="1">
    <citation type="journal article" date="2019" name="Int. J. Syst. Evol. Microbiol.">
        <title>The Global Catalogue of Microorganisms (GCM) 10K type strain sequencing project: providing services to taxonomists for standard genome sequencing and annotation.</title>
        <authorList>
            <consortium name="The Broad Institute Genomics Platform"/>
            <consortium name="The Broad Institute Genome Sequencing Center for Infectious Disease"/>
            <person name="Wu L."/>
            <person name="Ma J."/>
        </authorList>
    </citation>
    <scope>NUCLEOTIDE SEQUENCE [LARGE SCALE GENOMIC DNA]</scope>
    <source>
        <strain evidence="9 10">GX26</strain>
    </source>
</reference>
<comment type="caution">
    <text evidence="9">The sequence shown here is derived from an EMBL/GenBank/DDBJ whole genome shotgun (WGS) entry which is preliminary data.</text>
</comment>
<keyword evidence="3" id="KW-0285">Flavoprotein</keyword>
<dbReference type="Gene3D" id="3.30.390.30">
    <property type="match status" value="1"/>
</dbReference>
<evidence type="ECO:0000256" key="1">
    <source>
        <dbReference type="ARBA" id="ARBA00001974"/>
    </source>
</evidence>
<evidence type="ECO:0000256" key="4">
    <source>
        <dbReference type="ARBA" id="ARBA00022827"/>
    </source>
</evidence>
<dbReference type="AlphaFoldDB" id="A0ABD5VFI3"/>
<dbReference type="InterPro" id="IPR036188">
    <property type="entry name" value="FAD/NAD-bd_sf"/>
</dbReference>
<dbReference type="SUPFAM" id="SSF55424">
    <property type="entry name" value="FAD/NAD-linked reductases, dimerisation (C-terminal) domain"/>
    <property type="match status" value="1"/>
</dbReference>
<feature type="domain" description="FAD/NAD(P)-binding" evidence="8">
    <location>
        <begin position="4"/>
        <end position="313"/>
    </location>
</feature>
<dbReference type="InterPro" id="IPR023753">
    <property type="entry name" value="FAD/NAD-binding_dom"/>
</dbReference>
<comment type="cofactor">
    <cofactor evidence="1">
        <name>FAD</name>
        <dbReference type="ChEBI" id="CHEBI:57692"/>
    </cofactor>
</comment>
<evidence type="ECO:0000256" key="5">
    <source>
        <dbReference type="ARBA" id="ARBA00023002"/>
    </source>
</evidence>
<evidence type="ECO:0000256" key="2">
    <source>
        <dbReference type="ARBA" id="ARBA00007532"/>
    </source>
</evidence>
<proteinExistence type="inferred from homology"/>
<sequence length="453" mass="48132">MADFDVLVIGGGTGNNVAAAAADAGLRTALVEPGPLGGTCLNRGCNPSKMLLQAAEAVHDVHDAERFHVNATLDSVDHAAVVDEMESLLGGIAEDMEARYREKENLTLFTEYTEFVDERTVELDGERVTADKVVVAAGSRPIVPPIDGLDDIDYLTSQDALSLRETPDSLVMLGGGYIAVELGYFFEAMGTDVTVVEMMDSLVPREDGDVAEAFTEIASERHDVYTGHRVTAVDETGTGYAVHAETEAGEVATVEGSEVLVALGRRPNTDTLNLDAAGIAVDDNGFVETNEHLETSAEGVWAQGDIAGNALFKHSGDYETQHTVANVVHDEHRELDLSAMPHTIFTEPQVAGVGATEDELAEEGAEYAVGRADYADSAMGRAKKLDDGFVKVLATPDGEILGAHALGYEASALLHEVVVAKRNDVTVAEMADTIHAHPTLNKIVESAFQDVGE</sequence>
<dbReference type="RefSeq" id="WP_336350573.1">
    <property type="nucleotide sequence ID" value="NZ_JAZAQL010000002.1"/>
</dbReference>
<feature type="domain" description="Pyridine nucleotide-disulphide oxidoreductase dimerisation" evidence="7">
    <location>
        <begin position="340"/>
        <end position="445"/>
    </location>
</feature>
<dbReference type="PANTHER" id="PTHR22912">
    <property type="entry name" value="DISULFIDE OXIDOREDUCTASE"/>
    <property type="match status" value="1"/>
</dbReference>
<dbReference type="InterPro" id="IPR016156">
    <property type="entry name" value="FAD/NAD-linked_Rdtase_dimer_sf"/>
</dbReference>
<keyword evidence="6" id="KW-0520">NAD</keyword>
<dbReference type="PANTHER" id="PTHR22912:SF217">
    <property type="entry name" value="DIHYDROLIPOYL DEHYDROGENASE"/>
    <property type="match status" value="1"/>
</dbReference>
<organism evidence="9 10">
    <name type="scientific">Halorubellus litoreus</name>
    <dbReference type="NCBI Taxonomy" id="755308"/>
    <lineage>
        <taxon>Archaea</taxon>
        <taxon>Methanobacteriati</taxon>
        <taxon>Methanobacteriota</taxon>
        <taxon>Stenosarchaea group</taxon>
        <taxon>Halobacteria</taxon>
        <taxon>Halobacteriales</taxon>
        <taxon>Halorubellaceae</taxon>
        <taxon>Halorubellus</taxon>
    </lineage>
</organism>
<evidence type="ECO:0000256" key="3">
    <source>
        <dbReference type="ARBA" id="ARBA00022630"/>
    </source>
</evidence>
<keyword evidence="10" id="KW-1185">Reference proteome</keyword>
<dbReference type="Pfam" id="PF02852">
    <property type="entry name" value="Pyr_redox_dim"/>
    <property type="match status" value="1"/>
</dbReference>